<proteinExistence type="predicted"/>
<dbReference type="Proteomes" id="UP000309676">
    <property type="component" value="Unassembled WGS sequence"/>
</dbReference>
<sequence length="350" mass="40187">MITKRQAIDMVGSYFHDVQSVEAADQAMKDSYRWLKDNYDQMDDDAKKYVDDMTENLLNGVLEKLKVSPDSPNIRKTYRDILTSKGEHVSAPHLLRSLENPFDEKNEFISLSQQMISDTIQYAADFLLDIGERRSASENKYVVLSLFYHCIDELLAALHLAKHHYYLQANAHLRTVLETLDKVELFTKFPEKINIWKSGTHYDKNKHLSPSSIRKQLGKPNFDPIYGFLSEHGTHMTFQAFQARTGILRETNGKVPTFKIFVGGTRYEHLQLWGFTGIIIVANLFLSKVCKLGDGVLNEVEALDALKDISERALQFVTTHLIEWAKTNSLDTQELDNFLKSMDIEKLFEG</sequence>
<accession>A0A5R9GE31</accession>
<name>A0A5R9GE31_9BACL</name>
<organism evidence="1 2">
    <name type="scientific">Paenibacillus antri</name>
    <dbReference type="NCBI Taxonomy" id="2582848"/>
    <lineage>
        <taxon>Bacteria</taxon>
        <taxon>Bacillati</taxon>
        <taxon>Bacillota</taxon>
        <taxon>Bacilli</taxon>
        <taxon>Bacillales</taxon>
        <taxon>Paenibacillaceae</taxon>
        <taxon>Paenibacillus</taxon>
    </lineage>
</organism>
<protein>
    <submittedName>
        <fullName evidence="1">Uncharacterized protein</fullName>
    </submittedName>
</protein>
<dbReference type="OrthoDB" id="9796045at2"/>
<dbReference type="AlphaFoldDB" id="A0A5R9GE31"/>
<evidence type="ECO:0000313" key="1">
    <source>
        <dbReference type="EMBL" id="TLS53379.1"/>
    </source>
</evidence>
<dbReference type="EMBL" id="VCIW01000002">
    <property type="protein sequence ID" value="TLS53379.1"/>
    <property type="molecule type" value="Genomic_DNA"/>
</dbReference>
<gene>
    <name evidence="1" type="ORF">FE782_03665</name>
</gene>
<evidence type="ECO:0000313" key="2">
    <source>
        <dbReference type="Proteomes" id="UP000309676"/>
    </source>
</evidence>
<dbReference type="RefSeq" id="WP_138192617.1">
    <property type="nucleotide sequence ID" value="NZ_VCIW01000002.1"/>
</dbReference>
<comment type="caution">
    <text evidence="1">The sequence shown here is derived from an EMBL/GenBank/DDBJ whole genome shotgun (WGS) entry which is preliminary data.</text>
</comment>
<keyword evidence="2" id="KW-1185">Reference proteome</keyword>
<reference evidence="1 2" key="1">
    <citation type="submission" date="2019-05" db="EMBL/GenBank/DDBJ databases">
        <authorList>
            <person name="Narsing Rao M.P."/>
            <person name="Li W.J."/>
        </authorList>
    </citation>
    <scope>NUCLEOTIDE SEQUENCE [LARGE SCALE GENOMIC DNA]</scope>
    <source>
        <strain evidence="1 2">SYSU_K30003</strain>
    </source>
</reference>